<dbReference type="EMBL" id="JTDF01002621">
    <property type="protein sequence ID" value="KAF8568620.1"/>
    <property type="molecule type" value="Genomic_DNA"/>
</dbReference>
<dbReference type="AlphaFoldDB" id="A0A8T0DLW0"/>
<dbReference type="GO" id="GO:0032981">
    <property type="term" value="P:mitochondrial respiratory chain complex I assembly"/>
    <property type="evidence" value="ECO:0007669"/>
    <property type="project" value="TreeGrafter"/>
</dbReference>
<dbReference type="OrthoDB" id="6234762at2759"/>
<reference evidence="7 8" key="1">
    <citation type="submission" date="2019-07" db="EMBL/GenBank/DDBJ databases">
        <title>Annotation for the trematode Paragonimus westermani.</title>
        <authorList>
            <person name="Choi Y.-J."/>
        </authorList>
    </citation>
    <scope>NUCLEOTIDE SEQUENCE [LARGE SCALE GENOMIC DNA]</scope>
    <source>
        <strain evidence="7">180907_Pwestermani</strain>
    </source>
</reference>
<keyword evidence="2 6" id="KW-0812">Transmembrane</keyword>
<comment type="caution">
    <text evidence="7">The sequence shown here is derived from an EMBL/GenBank/DDBJ whole genome shotgun (WGS) entry which is preliminary data.</text>
</comment>
<organism evidence="7 8">
    <name type="scientific">Paragonimus westermani</name>
    <dbReference type="NCBI Taxonomy" id="34504"/>
    <lineage>
        <taxon>Eukaryota</taxon>
        <taxon>Metazoa</taxon>
        <taxon>Spiralia</taxon>
        <taxon>Lophotrochozoa</taxon>
        <taxon>Platyhelminthes</taxon>
        <taxon>Trematoda</taxon>
        <taxon>Digenea</taxon>
        <taxon>Plagiorchiida</taxon>
        <taxon>Troglotremata</taxon>
        <taxon>Troglotrematidae</taxon>
        <taxon>Paragonimus</taxon>
    </lineage>
</organism>
<comment type="subcellular location">
    <subcellularLocation>
        <location evidence="1">Mitochondrion membrane</location>
        <topology evidence="1">Multi-pass membrane protein</topology>
    </subcellularLocation>
</comment>
<keyword evidence="4" id="KW-0496">Mitochondrion</keyword>
<dbReference type="PANTHER" id="PTHR16296">
    <property type="entry name" value="UNCHARACTERIZED HYPOTHALAMUS PROTEIN HT007"/>
    <property type="match status" value="1"/>
</dbReference>
<gene>
    <name evidence="7" type="ORF">P879_06495</name>
</gene>
<accession>A0A8T0DLW0</accession>
<keyword evidence="5 6" id="KW-0472">Membrane</keyword>
<evidence type="ECO:0000256" key="2">
    <source>
        <dbReference type="ARBA" id="ARBA00022692"/>
    </source>
</evidence>
<evidence type="ECO:0000256" key="5">
    <source>
        <dbReference type="ARBA" id="ARBA00023136"/>
    </source>
</evidence>
<sequence length="239" mass="26240">MSAIDQSQSNVGSIGIISTDPEGALPEDSIPLSTKDVYRLRLAQIRSWKSRSESWPIVFGPSFGTLAVSLSSFVINISSRSLFQVYSQTYFWPTLLPTVIFSTAAYWLSFERLIRRPILTQIPTRSGSCDLCLELRGSVIQLICGSVLPSAVSFITCSIAAVTERTYPVPSLGDPKALWFTVKRFGRSMRVSGPLMLLGHAFLGCALTHAMLKTNRLALTKEHQGSGDMIVYPPLSADF</sequence>
<dbReference type="Proteomes" id="UP000699462">
    <property type="component" value="Unassembled WGS sequence"/>
</dbReference>
<evidence type="ECO:0000256" key="6">
    <source>
        <dbReference type="SAM" id="Phobius"/>
    </source>
</evidence>
<evidence type="ECO:0000313" key="8">
    <source>
        <dbReference type="Proteomes" id="UP000699462"/>
    </source>
</evidence>
<feature type="transmembrane region" description="Helical" evidence="6">
    <location>
        <begin position="90"/>
        <end position="108"/>
    </location>
</feature>
<feature type="transmembrane region" description="Helical" evidence="6">
    <location>
        <begin position="193"/>
        <end position="212"/>
    </location>
</feature>
<evidence type="ECO:0000256" key="4">
    <source>
        <dbReference type="ARBA" id="ARBA00023128"/>
    </source>
</evidence>
<evidence type="ECO:0000256" key="1">
    <source>
        <dbReference type="ARBA" id="ARBA00004225"/>
    </source>
</evidence>
<dbReference type="Pfam" id="PF07114">
    <property type="entry name" value="TMEM126"/>
    <property type="match status" value="1"/>
</dbReference>
<evidence type="ECO:0008006" key="9">
    <source>
        <dbReference type="Google" id="ProtNLM"/>
    </source>
</evidence>
<keyword evidence="8" id="KW-1185">Reference proteome</keyword>
<evidence type="ECO:0000256" key="3">
    <source>
        <dbReference type="ARBA" id="ARBA00022989"/>
    </source>
</evidence>
<protein>
    <recommendedName>
        <fullName evidence="9">Transmembrane protein 126A</fullName>
    </recommendedName>
</protein>
<dbReference type="PANTHER" id="PTHR16296:SF2">
    <property type="entry name" value="TRANSMEMBRANE PROTEIN 126A"/>
    <property type="match status" value="1"/>
</dbReference>
<keyword evidence="3 6" id="KW-1133">Transmembrane helix</keyword>
<name>A0A8T0DLW0_9TREM</name>
<dbReference type="GO" id="GO:0031966">
    <property type="term" value="C:mitochondrial membrane"/>
    <property type="evidence" value="ECO:0007669"/>
    <property type="project" value="UniProtKB-SubCell"/>
</dbReference>
<dbReference type="InterPro" id="IPR009801">
    <property type="entry name" value="TMEM126"/>
</dbReference>
<proteinExistence type="predicted"/>
<evidence type="ECO:0000313" key="7">
    <source>
        <dbReference type="EMBL" id="KAF8568620.1"/>
    </source>
</evidence>
<feature type="transmembrane region" description="Helical" evidence="6">
    <location>
        <begin position="55"/>
        <end position="78"/>
    </location>
</feature>